<sequence>MNYHEPKFNEAAAALVASKYREGWVPSRILREMLILYPDASTLDLMELMQNAFNLPYPAVQCIGGWWIDGTGELSDTELDAFLIEGIANVSP</sequence>
<accession>A0A846XQV6</accession>
<dbReference type="EMBL" id="JAAXOO010000007">
    <property type="protein sequence ID" value="NKY36883.1"/>
    <property type="molecule type" value="Genomic_DNA"/>
</dbReference>
<proteinExistence type="predicted"/>
<dbReference type="AlphaFoldDB" id="A0A846XQV6"/>
<dbReference type="RefSeq" id="WP_157112673.1">
    <property type="nucleotide sequence ID" value="NZ_JAAXOO010000007.1"/>
</dbReference>
<evidence type="ECO:0000313" key="2">
    <source>
        <dbReference type="Proteomes" id="UP000565715"/>
    </source>
</evidence>
<gene>
    <name evidence="1" type="ORF">HGA13_28005</name>
</gene>
<dbReference type="Proteomes" id="UP000565715">
    <property type="component" value="Unassembled WGS sequence"/>
</dbReference>
<evidence type="ECO:0000313" key="1">
    <source>
        <dbReference type="EMBL" id="NKY36883.1"/>
    </source>
</evidence>
<comment type="caution">
    <text evidence="1">The sequence shown here is derived from an EMBL/GenBank/DDBJ whole genome shotgun (WGS) entry which is preliminary data.</text>
</comment>
<organism evidence="1 2">
    <name type="scientific">Nocardia speluncae</name>
    <dbReference type="NCBI Taxonomy" id="419477"/>
    <lineage>
        <taxon>Bacteria</taxon>
        <taxon>Bacillati</taxon>
        <taxon>Actinomycetota</taxon>
        <taxon>Actinomycetes</taxon>
        <taxon>Mycobacteriales</taxon>
        <taxon>Nocardiaceae</taxon>
        <taxon>Nocardia</taxon>
    </lineage>
</organism>
<reference evidence="1 2" key="1">
    <citation type="submission" date="2020-04" db="EMBL/GenBank/DDBJ databases">
        <title>MicrobeNet Type strains.</title>
        <authorList>
            <person name="Nicholson A.C."/>
        </authorList>
    </citation>
    <scope>NUCLEOTIDE SEQUENCE [LARGE SCALE GENOMIC DNA]</scope>
    <source>
        <strain evidence="1 2">DSM 45078</strain>
    </source>
</reference>
<keyword evidence="2" id="KW-1185">Reference proteome</keyword>
<name>A0A846XQV6_9NOCA</name>
<protein>
    <submittedName>
        <fullName evidence="1">Uncharacterized protein</fullName>
    </submittedName>
</protein>